<dbReference type="VEuPathDB" id="FungiDB:MYCFIDRAFT_177576"/>
<sequence length="474" mass="52489">MEEGGRYAPDRSTPLKEGRFTDASFLDFCSRSPSYENFYITTLNSTPKALQARLRFSAGVSFVDAATVVVQPRAFAICLTGVTASRTELFDLTLQFIALSGYHASVVAEKGWEAVSKAREQHRLQQLANSEGRALSIPIPKFSPRQYQSLPFLGVGIGQNIGIKLPEDEAQDTKPSSLLSATVTSKFRTPLEIGTFEGSQTAIIYQETLGREVFYKTTLLPENRIQTCHLSIRLLTFVRDFNYIETTTMRFLAVLFLVATAVALSADEGLEDRSPKLNILADRQCKDPRKLSLSLSNLFQIETNCLNNGDCCSSCCDKNSGKCCSSTLIPSNSGLDLVQLSMGARDALICECEKSCCRNLMIDFDLRFVTERKILTEPILETFSSLEATRTLCQDSLKLGDSTIALAKSWQCFDLISPAPNEVKYWLEMISSYHSIAEVFGGIWRAKMKELFTCQASGADHIPLSFKAGEYAVP</sequence>
<dbReference type="AlphaFoldDB" id="M2ZNH2"/>
<keyword evidence="2" id="KW-1185">Reference proteome</keyword>
<evidence type="ECO:0000313" key="1">
    <source>
        <dbReference type="EMBL" id="EME80644.1"/>
    </source>
</evidence>
<accession>M2ZNH2</accession>
<dbReference type="GeneID" id="19333797"/>
<reference evidence="1 2" key="1">
    <citation type="journal article" date="2012" name="PLoS Pathog.">
        <title>Diverse lifestyles and strategies of plant pathogenesis encoded in the genomes of eighteen Dothideomycetes fungi.</title>
        <authorList>
            <person name="Ohm R.A."/>
            <person name="Feau N."/>
            <person name="Henrissat B."/>
            <person name="Schoch C.L."/>
            <person name="Horwitz B.A."/>
            <person name="Barry K.W."/>
            <person name="Condon B.J."/>
            <person name="Copeland A.C."/>
            <person name="Dhillon B."/>
            <person name="Glaser F."/>
            <person name="Hesse C.N."/>
            <person name="Kosti I."/>
            <person name="LaButti K."/>
            <person name="Lindquist E.A."/>
            <person name="Lucas S."/>
            <person name="Salamov A.A."/>
            <person name="Bradshaw R.E."/>
            <person name="Ciuffetti L."/>
            <person name="Hamelin R.C."/>
            <person name="Kema G.H.J."/>
            <person name="Lawrence C."/>
            <person name="Scott J.A."/>
            <person name="Spatafora J.W."/>
            <person name="Turgeon B.G."/>
            <person name="de Wit P.J.G.M."/>
            <person name="Zhong S."/>
            <person name="Goodwin S.B."/>
            <person name="Grigoriev I.V."/>
        </authorList>
    </citation>
    <scope>NUCLEOTIDE SEQUENCE [LARGE SCALE GENOMIC DNA]</scope>
    <source>
        <strain evidence="1 2">CIRAD86</strain>
    </source>
</reference>
<dbReference type="EMBL" id="KB446561">
    <property type="protein sequence ID" value="EME80644.1"/>
    <property type="molecule type" value="Genomic_DNA"/>
</dbReference>
<dbReference type="HOGENOM" id="CLU_576362_0_0_1"/>
<dbReference type="RefSeq" id="XP_007929529.1">
    <property type="nucleotide sequence ID" value="XM_007931338.1"/>
</dbReference>
<name>M2ZNH2_PSEFD</name>
<gene>
    <name evidence="1" type="ORF">MYCFIDRAFT_177576</name>
</gene>
<evidence type="ECO:0000313" key="2">
    <source>
        <dbReference type="Proteomes" id="UP000016932"/>
    </source>
</evidence>
<organism evidence="1 2">
    <name type="scientific">Pseudocercospora fijiensis (strain CIRAD86)</name>
    <name type="common">Black leaf streak disease fungus</name>
    <name type="synonym">Mycosphaerella fijiensis</name>
    <dbReference type="NCBI Taxonomy" id="383855"/>
    <lineage>
        <taxon>Eukaryota</taxon>
        <taxon>Fungi</taxon>
        <taxon>Dikarya</taxon>
        <taxon>Ascomycota</taxon>
        <taxon>Pezizomycotina</taxon>
        <taxon>Dothideomycetes</taxon>
        <taxon>Dothideomycetidae</taxon>
        <taxon>Mycosphaerellales</taxon>
        <taxon>Mycosphaerellaceae</taxon>
        <taxon>Pseudocercospora</taxon>
    </lineage>
</organism>
<dbReference type="KEGG" id="pfj:MYCFIDRAFT_177576"/>
<proteinExistence type="predicted"/>
<dbReference type="Proteomes" id="UP000016932">
    <property type="component" value="Unassembled WGS sequence"/>
</dbReference>
<protein>
    <submittedName>
        <fullName evidence="1">Uncharacterized protein</fullName>
    </submittedName>
</protein>